<dbReference type="InterPro" id="IPR029063">
    <property type="entry name" value="SAM-dependent_MTases_sf"/>
</dbReference>
<sequence>MAHAPRPNVLFEVYDFAAGLLLDDSSQDIVFINVASELVNNYRALLRDAHRVLRPGGILYIRDYNLRLWEPQDGPGWARTLKPASCRINDISREVLTRLGGEPDICDKIPRWLAPNSNLWSHIGRDEPKGFERVETTAITYPSYPHDTYPCTSKLDSRIIPVLAHYATMTARDMFSILRDGGMTAEEANGAVEASIEELKDSSRCTLSRFYSIQAVKRS</sequence>
<dbReference type="Pfam" id="PF08241">
    <property type="entry name" value="Methyltransf_11"/>
    <property type="match status" value="1"/>
</dbReference>
<evidence type="ECO:0000313" key="3">
    <source>
        <dbReference type="Proteomes" id="UP000059188"/>
    </source>
</evidence>
<accession>A0A0B7FZ94</accession>
<feature type="domain" description="Methyltransferase type 11" evidence="1">
    <location>
        <begin position="20"/>
        <end position="61"/>
    </location>
</feature>
<evidence type="ECO:0000313" key="2">
    <source>
        <dbReference type="EMBL" id="CEL63276.1"/>
    </source>
</evidence>
<protein>
    <recommendedName>
        <fullName evidence="1">Methyltransferase type 11 domain-containing protein</fullName>
    </recommendedName>
</protein>
<dbReference type="SUPFAM" id="SSF53335">
    <property type="entry name" value="S-adenosyl-L-methionine-dependent methyltransferases"/>
    <property type="match status" value="1"/>
</dbReference>
<keyword evidence="3" id="KW-1185">Reference proteome</keyword>
<name>A0A0B7FZ94_THACB</name>
<proteinExistence type="predicted"/>
<dbReference type="CDD" id="cd02440">
    <property type="entry name" value="AdoMet_MTases"/>
    <property type="match status" value="1"/>
</dbReference>
<reference evidence="2 3" key="1">
    <citation type="submission" date="2014-11" db="EMBL/GenBank/DDBJ databases">
        <authorList>
            <person name="Wibberg Daniel"/>
        </authorList>
    </citation>
    <scope>NUCLEOTIDE SEQUENCE [LARGE SCALE GENOMIC DNA]</scope>
    <source>
        <strain evidence="2">Rhizoctonia solani AG1-IB 7/3/14</strain>
    </source>
</reference>
<gene>
    <name evidence="2" type="ORF">RSOLAG1IB_05319</name>
</gene>
<dbReference type="AlphaFoldDB" id="A0A0B7FZ94"/>
<dbReference type="OrthoDB" id="2013972at2759"/>
<dbReference type="InterPro" id="IPR013216">
    <property type="entry name" value="Methyltransf_11"/>
</dbReference>
<dbReference type="EMBL" id="LN679107">
    <property type="protein sequence ID" value="CEL63276.1"/>
    <property type="molecule type" value="Genomic_DNA"/>
</dbReference>
<dbReference type="Proteomes" id="UP000059188">
    <property type="component" value="Unassembled WGS sequence"/>
</dbReference>
<dbReference type="STRING" id="1108050.A0A0B7FZ94"/>
<organism evidence="2 3">
    <name type="scientific">Thanatephorus cucumeris (strain AG1-IB / isolate 7/3/14)</name>
    <name type="common">Lettuce bottom rot fungus</name>
    <name type="synonym">Rhizoctonia solani</name>
    <dbReference type="NCBI Taxonomy" id="1108050"/>
    <lineage>
        <taxon>Eukaryota</taxon>
        <taxon>Fungi</taxon>
        <taxon>Dikarya</taxon>
        <taxon>Basidiomycota</taxon>
        <taxon>Agaricomycotina</taxon>
        <taxon>Agaricomycetes</taxon>
        <taxon>Cantharellales</taxon>
        <taxon>Ceratobasidiaceae</taxon>
        <taxon>Rhizoctonia</taxon>
        <taxon>Rhizoctonia solani AG-1</taxon>
    </lineage>
</organism>
<dbReference type="Gene3D" id="3.40.50.150">
    <property type="entry name" value="Vaccinia Virus protein VP39"/>
    <property type="match status" value="1"/>
</dbReference>
<dbReference type="GO" id="GO:0008757">
    <property type="term" value="F:S-adenosylmethionine-dependent methyltransferase activity"/>
    <property type="evidence" value="ECO:0007669"/>
    <property type="project" value="InterPro"/>
</dbReference>
<evidence type="ECO:0000259" key="1">
    <source>
        <dbReference type="Pfam" id="PF08241"/>
    </source>
</evidence>